<proteinExistence type="predicted"/>
<accession>A0AAV4GZ17</accession>
<sequence length="113" mass="12693">MHQIWKSAQKSQKVMVKSLTNISSHITMNDEWLKFFKVTDFKHLEATQSKEGSCKTEVGTQIAVATDVFARLNSFLDTPHRVLCKAQDKQVTCALHSCGMVPNGRIRKALSSL</sequence>
<reference evidence="1 2" key="1">
    <citation type="journal article" date="2021" name="Elife">
        <title>Chloroplast acquisition without the gene transfer in kleptoplastic sea slugs, Plakobranchus ocellatus.</title>
        <authorList>
            <person name="Maeda T."/>
            <person name="Takahashi S."/>
            <person name="Yoshida T."/>
            <person name="Shimamura S."/>
            <person name="Takaki Y."/>
            <person name="Nagai Y."/>
            <person name="Toyoda A."/>
            <person name="Suzuki Y."/>
            <person name="Arimoto A."/>
            <person name="Ishii H."/>
            <person name="Satoh N."/>
            <person name="Nishiyama T."/>
            <person name="Hasebe M."/>
            <person name="Maruyama T."/>
            <person name="Minagawa J."/>
            <person name="Obokata J."/>
            <person name="Shigenobu S."/>
        </authorList>
    </citation>
    <scope>NUCLEOTIDE SEQUENCE [LARGE SCALE GENOMIC DNA]</scope>
</reference>
<protein>
    <submittedName>
        <fullName evidence="1">Uncharacterized protein</fullName>
    </submittedName>
</protein>
<gene>
    <name evidence="1" type="ORF">ElyMa_002574600</name>
</gene>
<dbReference type="EMBL" id="BMAT01005303">
    <property type="protein sequence ID" value="GFR90709.1"/>
    <property type="molecule type" value="Genomic_DNA"/>
</dbReference>
<name>A0AAV4GZ17_9GAST</name>
<organism evidence="1 2">
    <name type="scientific">Elysia marginata</name>
    <dbReference type="NCBI Taxonomy" id="1093978"/>
    <lineage>
        <taxon>Eukaryota</taxon>
        <taxon>Metazoa</taxon>
        <taxon>Spiralia</taxon>
        <taxon>Lophotrochozoa</taxon>
        <taxon>Mollusca</taxon>
        <taxon>Gastropoda</taxon>
        <taxon>Heterobranchia</taxon>
        <taxon>Euthyneura</taxon>
        <taxon>Panpulmonata</taxon>
        <taxon>Sacoglossa</taxon>
        <taxon>Placobranchoidea</taxon>
        <taxon>Plakobranchidae</taxon>
        <taxon>Elysia</taxon>
    </lineage>
</organism>
<keyword evidence="2" id="KW-1185">Reference proteome</keyword>
<evidence type="ECO:0000313" key="2">
    <source>
        <dbReference type="Proteomes" id="UP000762676"/>
    </source>
</evidence>
<comment type="caution">
    <text evidence="1">The sequence shown here is derived from an EMBL/GenBank/DDBJ whole genome shotgun (WGS) entry which is preliminary data.</text>
</comment>
<evidence type="ECO:0000313" key="1">
    <source>
        <dbReference type="EMBL" id="GFR90709.1"/>
    </source>
</evidence>
<dbReference type="Proteomes" id="UP000762676">
    <property type="component" value="Unassembled WGS sequence"/>
</dbReference>
<dbReference type="AlphaFoldDB" id="A0AAV4GZ17"/>